<dbReference type="InterPro" id="IPR029058">
    <property type="entry name" value="AB_hydrolase_fold"/>
</dbReference>
<dbReference type="OrthoDB" id="9773549at2"/>
<reference evidence="2 3" key="1">
    <citation type="submission" date="2018-08" db="EMBL/GenBank/DDBJ databases">
        <title>Genomic Encyclopedia of Archaeal and Bacterial Type Strains, Phase II (KMG-II): from individual species to whole genera.</title>
        <authorList>
            <person name="Goeker M."/>
        </authorList>
    </citation>
    <scope>NUCLEOTIDE SEQUENCE [LARGE SCALE GENOMIC DNA]</scope>
    <source>
        <strain evidence="2 3">DSM 45791</strain>
    </source>
</reference>
<accession>A0A3E0H7S6</accession>
<name>A0A3E0H7S6_9PSEU</name>
<dbReference type="SUPFAM" id="SSF53474">
    <property type="entry name" value="alpha/beta-Hydrolases"/>
    <property type="match status" value="1"/>
</dbReference>
<dbReference type="AlphaFoldDB" id="A0A3E0H7S6"/>
<sequence length="232" mass="24029">MAASFPTVVLVHGAWHGPWCWDDVRTRLTDAGIPSAAVSLPSSTPRLGGLNDDVAALNAALDDLNGPFVIAAHSYGGIPTTAIAATRIDVVHTIYVCAFAIPAGASLQGMVGGQPLDWWLPSPDGQSLTTTDPESHFFNACTPAEAATAAPKLTPQSTRSFQDPLPKAAYGQLPATYVVCTRDGAIPTPVQHGMARRLGGTTLELDADHSPWLSRPAELAAIISGVAGSISA</sequence>
<keyword evidence="3" id="KW-1185">Reference proteome</keyword>
<dbReference type="GO" id="GO:0003824">
    <property type="term" value="F:catalytic activity"/>
    <property type="evidence" value="ECO:0007669"/>
    <property type="project" value="UniProtKB-ARBA"/>
</dbReference>
<dbReference type="PANTHER" id="PTHR37017">
    <property type="entry name" value="AB HYDROLASE-1 DOMAIN-CONTAINING PROTEIN-RELATED"/>
    <property type="match status" value="1"/>
</dbReference>
<dbReference type="InterPro" id="IPR000073">
    <property type="entry name" value="AB_hydrolase_1"/>
</dbReference>
<dbReference type="EMBL" id="QUNO01000013">
    <property type="protein sequence ID" value="REH39495.1"/>
    <property type="molecule type" value="Genomic_DNA"/>
</dbReference>
<dbReference type="PANTHER" id="PTHR37017:SF11">
    <property type="entry name" value="ESTERASE_LIPASE_THIOESTERASE DOMAIN-CONTAINING PROTEIN"/>
    <property type="match status" value="1"/>
</dbReference>
<protein>
    <submittedName>
        <fullName evidence="2">Pimeloyl-ACP methyl ester carboxylesterase</fullName>
    </submittedName>
</protein>
<evidence type="ECO:0000259" key="1">
    <source>
        <dbReference type="Pfam" id="PF12697"/>
    </source>
</evidence>
<proteinExistence type="predicted"/>
<feature type="domain" description="AB hydrolase-1" evidence="1">
    <location>
        <begin position="8"/>
        <end position="221"/>
    </location>
</feature>
<dbReference type="Pfam" id="PF12697">
    <property type="entry name" value="Abhydrolase_6"/>
    <property type="match status" value="1"/>
</dbReference>
<evidence type="ECO:0000313" key="3">
    <source>
        <dbReference type="Proteomes" id="UP000256269"/>
    </source>
</evidence>
<dbReference type="RefSeq" id="WP_116178795.1">
    <property type="nucleotide sequence ID" value="NZ_CP144375.1"/>
</dbReference>
<evidence type="ECO:0000313" key="2">
    <source>
        <dbReference type="EMBL" id="REH39495.1"/>
    </source>
</evidence>
<gene>
    <name evidence="2" type="ORF">BCF44_113350</name>
</gene>
<dbReference type="Proteomes" id="UP000256269">
    <property type="component" value="Unassembled WGS sequence"/>
</dbReference>
<dbReference type="InterPro" id="IPR052897">
    <property type="entry name" value="Sec-Metab_Biosynth_Hydrolase"/>
</dbReference>
<dbReference type="Gene3D" id="3.40.50.1820">
    <property type="entry name" value="alpha/beta hydrolase"/>
    <property type="match status" value="1"/>
</dbReference>
<organism evidence="2 3">
    <name type="scientific">Kutzneria buriramensis</name>
    <dbReference type="NCBI Taxonomy" id="1045776"/>
    <lineage>
        <taxon>Bacteria</taxon>
        <taxon>Bacillati</taxon>
        <taxon>Actinomycetota</taxon>
        <taxon>Actinomycetes</taxon>
        <taxon>Pseudonocardiales</taxon>
        <taxon>Pseudonocardiaceae</taxon>
        <taxon>Kutzneria</taxon>
    </lineage>
</organism>
<comment type="caution">
    <text evidence="2">The sequence shown here is derived from an EMBL/GenBank/DDBJ whole genome shotgun (WGS) entry which is preliminary data.</text>
</comment>